<comment type="similarity">
    <text evidence="3">Belongs to the metallo-dependent hydrolases superfamily. Hydantoinase/dihydropyrimidinase family.</text>
</comment>
<evidence type="ECO:0000313" key="12">
    <source>
        <dbReference type="Proteomes" id="UP000064844"/>
    </source>
</evidence>
<protein>
    <recommendedName>
        <fullName evidence="6">allantoinase</fullName>
        <ecNumber evidence="6">3.5.2.5</ecNumber>
    </recommendedName>
</protein>
<gene>
    <name evidence="11" type="ORF">IB211_03166c</name>
</gene>
<dbReference type="PANTHER" id="PTHR43668">
    <property type="entry name" value="ALLANTOINASE"/>
    <property type="match status" value="1"/>
</dbReference>
<dbReference type="GO" id="GO:0004038">
    <property type="term" value="F:allantoinase activity"/>
    <property type="evidence" value="ECO:0007669"/>
    <property type="project" value="UniProtKB-EC"/>
</dbReference>
<evidence type="ECO:0000256" key="3">
    <source>
        <dbReference type="ARBA" id="ARBA00008829"/>
    </source>
</evidence>
<dbReference type="NCBIfam" id="TIGR03178">
    <property type="entry name" value="allantoinase"/>
    <property type="match status" value="1"/>
</dbReference>
<evidence type="ECO:0000256" key="7">
    <source>
        <dbReference type="ARBA" id="ARBA00022723"/>
    </source>
</evidence>
<evidence type="ECO:0000259" key="10">
    <source>
        <dbReference type="Pfam" id="PF01979"/>
    </source>
</evidence>
<keyword evidence="8 11" id="KW-0378">Hydrolase</keyword>
<comment type="similarity">
    <text evidence="4">Belongs to the metallo-dependent hydrolases superfamily. Allantoinase family.</text>
</comment>
<dbReference type="InterPro" id="IPR032466">
    <property type="entry name" value="Metal_Hydrolase"/>
</dbReference>
<dbReference type="InterPro" id="IPR006680">
    <property type="entry name" value="Amidohydro-rel"/>
</dbReference>
<dbReference type="InterPro" id="IPR011059">
    <property type="entry name" value="Metal-dep_hydrolase_composite"/>
</dbReference>
<comment type="cofactor">
    <cofactor evidence="1">
        <name>Zn(2+)</name>
        <dbReference type="ChEBI" id="CHEBI:29105"/>
    </cofactor>
</comment>
<dbReference type="InterPro" id="IPR050138">
    <property type="entry name" value="DHOase/Allantoinase_Hydrolase"/>
</dbReference>
<dbReference type="GO" id="GO:0006145">
    <property type="term" value="P:purine nucleobase catabolic process"/>
    <property type="evidence" value="ECO:0007669"/>
    <property type="project" value="TreeGrafter"/>
</dbReference>
<keyword evidence="7" id="KW-0479">Metal-binding</keyword>
<comment type="subunit">
    <text evidence="5">Homotetramer.</text>
</comment>
<keyword evidence="12" id="KW-1185">Reference proteome</keyword>
<evidence type="ECO:0000256" key="2">
    <source>
        <dbReference type="ARBA" id="ARBA00004968"/>
    </source>
</evidence>
<dbReference type="GO" id="GO:0005737">
    <property type="term" value="C:cytoplasm"/>
    <property type="evidence" value="ECO:0007669"/>
    <property type="project" value="TreeGrafter"/>
</dbReference>
<dbReference type="InterPro" id="IPR017593">
    <property type="entry name" value="Allantoinase"/>
</dbReference>
<dbReference type="EMBL" id="CP011307">
    <property type="protein sequence ID" value="ALP95557.1"/>
    <property type="molecule type" value="Genomic_DNA"/>
</dbReference>
<dbReference type="GO" id="GO:0050897">
    <property type="term" value="F:cobalt ion binding"/>
    <property type="evidence" value="ECO:0007669"/>
    <property type="project" value="InterPro"/>
</dbReference>
<dbReference type="SUPFAM" id="SSF51338">
    <property type="entry name" value="Composite domain of metallo-dependent hydrolases"/>
    <property type="match status" value="1"/>
</dbReference>
<dbReference type="Proteomes" id="UP000064844">
    <property type="component" value="Chromosome"/>
</dbReference>
<keyword evidence="9" id="KW-0862">Zinc</keyword>
<evidence type="ECO:0000256" key="1">
    <source>
        <dbReference type="ARBA" id="ARBA00001947"/>
    </source>
</evidence>
<proteinExistence type="inferred from homology"/>
<dbReference type="GO" id="GO:0000256">
    <property type="term" value="P:allantoin catabolic process"/>
    <property type="evidence" value="ECO:0007669"/>
    <property type="project" value="InterPro"/>
</dbReference>
<dbReference type="GO" id="GO:0008270">
    <property type="term" value="F:zinc ion binding"/>
    <property type="evidence" value="ECO:0007669"/>
    <property type="project" value="InterPro"/>
</dbReference>
<evidence type="ECO:0000313" key="11">
    <source>
        <dbReference type="EMBL" id="ALP95557.1"/>
    </source>
</evidence>
<name>A0A0S2W883_9FIRM</name>
<dbReference type="Gene3D" id="2.30.40.10">
    <property type="entry name" value="Urease, subunit C, domain 1"/>
    <property type="match status" value="1"/>
</dbReference>
<evidence type="ECO:0000256" key="9">
    <source>
        <dbReference type="ARBA" id="ARBA00022833"/>
    </source>
</evidence>
<dbReference type="EC" id="3.5.2.5" evidence="6"/>
<sequence>MGAVYDLCIKKGTIVNADRKVKANVYIKNGRIDAITAEEDIPAARVINAEGRLVLPGFVDPHTHLNDPPGGDVSETFLTGTRSAAAGGVTTCIEMPLTTPVVSTAKAFIDKRAICGPKAVVDFAMFGACVPGNQDEIQKMLAHGAVAFKAFTPFSIEIPRLDDASMLKAMESLGREQVTLSIHCENADMITSLTEELQAQGRVKPGDYQDAHPLISELEAVQRVALMAYKTGARVHVVHCSCPEAVDVVSYYRSLGADLTVETCPHYLTLNEKDVERWGVYCICNPPIRDQSVQDELWKRVLEGKLDCIGTDHSAYLHTEKAEGKDNIFKTPAGITAMQLCYPLFFDEAVNKRGMSVEQFVSMSSTAAAKRYDIYPKKGLIDVGADADVVIFDPKAQWVVENKKLFYLEKWTPHVGRTVTGRVDETIVRGKSVYRDGEILAEGGYGCFVPALR</sequence>
<evidence type="ECO:0000256" key="6">
    <source>
        <dbReference type="ARBA" id="ARBA00012863"/>
    </source>
</evidence>
<accession>A0A0S2W883</accession>
<evidence type="ECO:0000256" key="4">
    <source>
        <dbReference type="ARBA" id="ARBA00010368"/>
    </source>
</evidence>
<dbReference type="KEGG" id="ibu:IB211_03166c"/>
<dbReference type="FunFam" id="3.20.20.140:FF:000174">
    <property type="entry name" value="Dihydropyrimidinase-related protein 2"/>
    <property type="match status" value="1"/>
</dbReference>
<evidence type="ECO:0000256" key="8">
    <source>
        <dbReference type="ARBA" id="ARBA00022801"/>
    </source>
</evidence>
<dbReference type="Pfam" id="PF01979">
    <property type="entry name" value="Amidohydro_1"/>
    <property type="match status" value="1"/>
</dbReference>
<comment type="pathway">
    <text evidence="2">Nitrogen metabolism; (S)-allantoin degradation; allantoate from (S)-allantoin: step 1/1.</text>
</comment>
<organism evidence="11 12">
    <name type="scientific">Intestinimonas butyriciproducens</name>
    <dbReference type="NCBI Taxonomy" id="1297617"/>
    <lineage>
        <taxon>Bacteria</taxon>
        <taxon>Bacillati</taxon>
        <taxon>Bacillota</taxon>
        <taxon>Clostridia</taxon>
        <taxon>Eubacteriales</taxon>
        <taxon>Intestinimonas</taxon>
    </lineage>
</organism>
<evidence type="ECO:0000256" key="5">
    <source>
        <dbReference type="ARBA" id="ARBA00011881"/>
    </source>
</evidence>
<dbReference type="STRING" id="1297617.IB211_03166c"/>
<reference evidence="12" key="2">
    <citation type="submission" date="2015-04" db="EMBL/GenBank/DDBJ databases">
        <title>A butyrogenic pathway from the amino acid lysine in a human gut commensal.</title>
        <authorList>
            <person name="de Vos W.M."/>
            <person name="Bui N.T.P."/>
            <person name="Plugge C.M."/>
            <person name="Ritari J."/>
        </authorList>
    </citation>
    <scope>NUCLEOTIDE SEQUENCE [LARGE SCALE GENOMIC DNA]</scope>
    <source>
        <strain evidence="12">AF211</strain>
    </source>
</reference>
<dbReference type="AlphaFoldDB" id="A0A0S2W883"/>
<dbReference type="Gene3D" id="3.20.20.140">
    <property type="entry name" value="Metal-dependent hydrolases"/>
    <property type="match status" value="1"/>
</dbReference>
<dbReference type="PATRIC" id="fig|1297617.4.peg.3253"/>
<feature type="domain" description="Amidohydrolase-related" evidence="10">
    <location>
        <begin position="53"/>
        <end position="433"/>
    </location>
</feature>
<dbReference type="SUPFAM" id="SSF51556">
    <property type="entry name" value="Metallo-dependent hydrolases"/>
    <property type="match status" value="1"/>
</dbReference>
<dbReference type="PANTHER" id="PTHR43668:SF2">
    <property type="entry name" value="ALLANTOINASE"/>
    <property type="match status" value="1"/>
</dbReference>
<reference evidence="11 12" key="1">
    <citation type="journal article" date="2015" name="Nat. Commun.">
        <title>Production of butyrate from lysine and the Amadori product fructoselysine by a human gut commensal.</title>
        <authorList>
            <person name="Bui T.P."/>
            <person name="Ritari J."/>
            <person name="Boeren S."/>
            <person name="de Waard P."/>
            <person name="Plugge C.M."/>
            <person name="de Vos W.M."/>
        </authorList>
    </citation>
    <scope>NUCLEOTIDE SEQUENCE [LARGE SCALE GENOMIC DNA]</scope>
    <source>
        <strain evidence="11 12">AF211</strain>
    </source>
</reference>